<evidence type="ECO:0000313" key="2">
    <source>
        <dbReference type="EMBL" id="PPJ37580.1"/>
    </source>
</evidence>
<name>A0A2S6AQU6_9NOCA</name>
<feature type="region of interest" description="Disordered" evidence="1">
    <location>
        <begin position="96"/>
        <end position="128"/>
    </location>
</feature>
<gene>
    <name evidence="2" type="ORF">C5E45_12915</name>
</gene>
<accession>A0A2S6AQU6</accession>
<dbReference type="AlphaFoldDB" id="A0A2S6AQU6"/>
<comment type="caution">
    <text evidence="2">The sequence shown here is derived from an EMBL/GenBank/DDBJ whole genome shotgun (WGS) entry which is preliminary data.</text>
</comment>
<reference evidence="2 3" key="1">
    <citation type="submission" date="2018-02" db="EMBL/GenBank/DDBJ databases">
        <title>8 Nocardia nova and 1 Nocardia cyriacigeorgica strain used for evolution to TMP-SMX.</title>
        <authorList>
            <person name="Mehta H."/>
            <person name="Weng J."/>
            <person name="Shamoo Y."/>
        </authorList>
    </citation>
    <scope>NUCLEOTIDE SEQUENCE [LARGE SCALE GENOMIC DNA]</scope>
    <source>
        <strain evidence="2 3">MDA3139</strain>
    </source>
</reference>
<sequence>MIRMAATIGIGEITIRAGAEKIRATWNPAAPGLVPLQQALPAVGRECGLHVGPGDRQIGRHPKQSWCPLGAEIPLRGEEFGESVAARRVLPANLPAGWASGDGTVGEENLAVDPAAGAREKGTPAPGG</sequence>
<proteinExistence type="predicted"/>
<organism evidence="2 3">
    <name type="scientific">Nocardia nova</name>
    <dbReference type="NCBI Taxonomy" id="37330"/>
    <lineage>
        <taxon>Bacteria</taxon>
        <taxon>Bacillati</taxon>
        <taxon>Actinomycetota</taxon>
        <taxon>Actinomycetes</taxon>
        <taxon>Mycobacteriales</taxon>
        <taxon>Nocardiaceae</taxon>
        <taxon>Nocardia</taxon>
    </lineage>
</organism>
<protein>
    <submittedName>
        <fullName evidence="2">Uncharacterized protein</fullName>
    </submittedName>
</protein>
<evidence type="ECO:0000256" key="1">
    <source>
        <dbReference type="SAM" id="MobiDB-lite"/>
    </source>
</evidence>
<evidence type="ECO:0000313" key="3">
    <source>
        <dbReference type="Proteomes" id="UP000239874"/>
    </source>
</evidence>
<dbReference type="Proteomes" id="UP000239874">
    <property type="component" value="Unassembled WGS sequence"/>
</dbReference>
<dbReference type="EMBL" id="PSZC01000008">
    <property type="protein sequence ID" value="PPJ37580.1"/>
    <property type="molecule type" value="Genomic_DNA"/>
</dbReference>